<dbReference type="InterPro" id="IPR052895">
    <property type="entry name" value="HetReg/Transcr_Mod"/>
</dbReference>
<dbReference type="Proteomes" id="UP000241587">
    <property type="component" value="Unassembled WGS sequence"/>
</dbReference>
<proteinExistence type="predicted"/>
<dbReference type="OrthoDB" id="4476201at2759"/>
<feature type="domain" description="AB hydrolase-1" evidence="2">
    <location>
        <begin position="7"/>
        <end position="208"/>
    </location>
</feature>
<comment type="caution">
    <text evidence="3">The sequence shown here is derived from an EMBL/GenBank/DDBJ whole genome shotgun (WGS) entry which is preliminary data.</text>
</comment>
<dbReference type="SUPFAM" id="SSF53474">
    <property type="entry name" value="alpha/beta-Hydrolases"/>
    <property type="match status" value="1"/>
</dbReference>
<evidence type="ECO:0000259" key="2">
    <source>
        <dbReference type="Pfam" id="PF12697"/>
    </source>
</evidence>
<organism evidence="3 4">
    <name type="scientific">Fusarium culmorum</name>
    <dbReference type="NCBI Taxonomy" id="5516"/>
    <lineage>
        <taxon>Eukaryota</taxon>
        <taxon>Fungi</taxon>
        <taxon>Dikarya</taxon>
        <taxon>Ascomycota</taxon>
        <taxon>Pezizomycotina</taxon>
        <taxon>Sordariomycetes</taxon>
        <taxon>Hypocreomycetidae</taxon>
        <taxon>Hypocreales</taxon>
        <taxon>Nectriaceae</taxon>
        <taxon>Fusarium</taxon>
    </lineage>
</organism>
<reference evidence="3 4" key="1">
    <citation type="submission" date="2018-02" db="EMBL/GenBank/DDBJ databases">
        <title>Fusarium culmorum secondary metabolites in fungal-bacterial-plant interactions.</title>
        <authorList>
            <person name="Schmidt R."/>
        </authorList>
    </citation>
    <scope>NUCLEOTIDE SEQUENCE [LARGE SCALE GENOMIC DNA]</scope>
    <source>
        <strain evidence="3 4">PV</strain>
    </source>
</reference>
<dbReference type="PANTHER" id="PTHR24148">
    <property type="entry name" value="ANKYRIN REPEAT DOMAIN-CONTAINING PROTEIN 39 HOMOLOG-RELATED"/>
    <property type="match status" value="1"/>
</dbReference>
<dbReference type="InterPro" id="IPR010730">
    <property type="entry name" value="HET"/>
</dbReference>
<dbReference type="InterPro" id="IPR029058">
    <property type="entry name" value="AB_hydrolase_fold"/>
</dbReference>
<dbReference type="Gene3D" id="3.40.50.1820">
    <property type="entry name" value="alpha/beta hydrolase"/>
    <property type="match status" value="2"/>
</dbReference>
<sequence>MSGQTSLVFIPGAWHKPSCYDKVIQQLQRRHYLTCIPVTLPTTMGNPEATFKDDIDAARSAIMQETENGRDVIVIAIGFCFTGLTFMDHFLNITHPFFRVNKETGFAYLTIRPQKFFYHDLPPAEADHATSMLSTQSLKALFEGGDYCYSRWLDVPVWFIGTAEDQGLPVLFQRAQIGMVRTLGAHVVYTELQTSHSPFLSQPTQVIQIMLQAFQCLTGTRPDGSLETLEIGYQAVDSSVIFSSLVGWTILSYIKIKNLWHFQSDHVRFATIHLSLTPGNADLNLPCVTLNTYEFEKKAKPECYALSYTWGRPRGDVPEYTAESRRPILLNGQSVNASTNLYDALLQLHQYFPDKTVWIDALCINQDDIDERQCHVSSMDRVYGGADRVLIWLGPPTPYLMAGLKATERIAQVAILGFLGCRLYTSEVSLAKEADVFCDSFTISFDQTGYTAAFLHLSGVVGAIFLKLSGAGRDLHHMDWYHLYRAEKIQMLREWCKDSRSTWSDALLLVDMTAGIETESIRVSKGLVSTILLKLLMWTTGFRATDTRDSIYGLWGIFQHVVNKQRVTVPEHLMPNYNIPASRVLESMTAEILEAIGDLTLLALAKDPARRVTTDLPSWCPAFGPSTGVNSIFIPGFKSVTRPNASGAVRYGATRLGKAFKVHDRFPGTVRLLGGSFETVGTSGVHDWVEILLKTDCTYAHTWQSSMEAFWRTLIWDHDSTNRPAKLVNNKGFESLVIMWMARAFQKALAQDGRATADKILEAYRILHNLASHIPNSAFPSYTEFESLLVKLNLLDRPLEKVLSVSEQAAWIENIRNTGKTCFAVIGVTSRYQRPFLTDNGHLDSLCESTQDGDKVWIVSGCPVPLVLRKSGLYVGGRELCAWRHKWRGC</sequence>
<protein>
    <submittedName>
        <fullName evidence="3">Uncharacterized protein</fullName>
    </submittedName>
</protein>
<dbReference type="PANTHER" id="PTHR24148:SF64">
    <property type="entry name" value="HETEROKARYON INCOMPATIBILITY DOMAIN-CONTAINING PROTEIN"/>
    <property type="match status" value="1"/>
</dbReference>
<dbReference type="Pfam" id="PF12697">
    <property type="entry name" value="Abhydrolase_6"/>
    <property type="match status" value="1"/>
</dbReference>
<evidence type="ECO:0000313" key="3">
    <source>
        <dbReference type="EMBL" id="PTD02466.1"/>
    </source>
</evidence>
<keyword evidence="4" id="KW-1185">Reference proteome</keyword>
<dbReference type="AlphaFoldDB" id="A0A2T4GFW0"/>
<dbReference type="InterPro" id="IPR000073">
    <property type="entry name" value="AB_hydrolase_1"/>
</dbReference>
<gene>
    <name evidence="3" type="ORF">FCULG_00012877</name>
</gene>
<dbReference type="EMBL" id="PVEM01000021">
    <property type="protein sequence ID" value="PTD02466.1"/>
    <property type="molecule type" value="Genomic_DNA"/>
</dbReference>
<dbReference type="Pfam" id="PF06985">
    <property type="entry name" value="HET"/>
    <property type="match status" value="1"/>
</dbReference>
<name>A0A2T4GFW0_FUSCU</name>
<accession>A0A2T4GFW0</accession>
<evidence type="ECO:0000313" key="4">
    <source>
        <dbReference type="Proteomes" id="UP000241587"/>
    </source>
</evidence>
<dbReference type="OMA" id="QVAIMDK"/>
<evidence type="ECO:0000259" key="1">
    <source>
        <dbReference type="Pfam" id="PF06985"/>
    </source>
</evidence>
<feature type="domain" description="Heterokaryon incompatibility" evidence="1">
    <location>
        <begin position="305"/>
        <end position="400"/>
    </location>
</feature>